<evidence type="ECO:0000313" key="5">
    <source>
        <dbReference type="EMBL" id="KAJ9614472.1"/>
    </source>
</evidence>
<dbReference type="GO" id="GO:0008168">
    <property type="term" value="F:methyltransferase activity"/>
    <property type="evidence" value="ECO:0007669"/>
    <property type="project" value="UniProtKB-KW"/>
</dbReference>
<dbReference type="InterPro" id="IPR029063">
    <property type="entry name" value="SAM-dependent_MTases_sf"/>
</dbReference>
<dbReference type="SUPFAM" id="SSF56112">
    <property type="entry name" value="Protein kinase-like (PK-like)"/>
    <property type="match status" value="1"/>
</dbReference>
<keyword evidence="3" id="KW-0808">Transferase</keyword>
<dbReference type="EMBL" id="JAPDRK010000003">
    <property type="protein sequence ID" value="KAJ9614472.1"/>
    <property type="molecule type" value="Genomic_DNA"/>
</dbReference>
<evidence type="ECO:0000256" key="2">
    <source>
        <dbReference type="ARBA" id="ARBA00022603"/>
    </source>
</evidence>
<reference evidence="5" key="1">
    <citation type="submission" date="2022-10" db="EMBL/GenBank/DDBJ databases">
        <title>Culturing micro-colonial fungi from biological soil crusts in the Mojave desert and describing Neophaeococcomyces mojavensis, and introducing the new genera and species Taxawa tesnikishii.</title>
        <authorList>
            <person name="Kurbessoian T."/>
            <person name="Stajich J.E."/>
        </authorList>
    </citation>
    <scope>NUCLEOTIDE SEQUENCE</scope>
    <source>
        <strain evidence="5">TK_41</strain>
    </source>
</reference>
<evidence type="ECO:0000313" key="6">
    <source>
        <dbReference type="Proteomes" id="UP001172673"/>
    </source>
</evidence>
<comment type="caution">
    <text evidence="5">The sequence shown here is derived from an EMBL/GenBank/DDBJ whole genome shotgun (WGS) entry which is preliminary data.</text>
</comment>
<dbReference type="GO" id="GO:0032259">
    <property type="term" value="P:methylation"/>
    <property type="evidence" value="ECO:0007669"/>
    <property type="project" value="UniProtKB-KW"/>
</dbReference>
<gene>
    <name evidence="5" type="ORF">H2200_002609</name>
</gene>
<accession>A0AA38XJ80</accession>
<protein>
    <recommendedName>
        <fullName evidence="4">Aminoglycoside phosphotransferase domain-containing protein</fullName>
    </recommendedName>
</protein>
<dbReference type="PANTHER" id="PTHR12176:SF80">
    <property type="entry name" value="EEF1A LYSINE METHYLTRANSFERASE 4"/>
    <property type="match status" value="1"/>
</dbReference>
<name>A0AA38XJ80_9EURO</name>
<dbReference type="Gene3D" id="3.90.1200.10">
    <property type="match status" value="1"/>
</dbReference>
<evidence type="ECO:0000256" key="3">
    <source>
        <dbReference type="ARBA" id="ARBA00022679"/>
    </source>
</evidence>
<dbReference type="InterPro" id="IPR002575">
    <property type="entry name" value="Aminoglycoside_PTrfase"/>
</dbReference>
<evidence type="ECO:0000259" key="4">
    <source>
        <dbReference type="Pfam" id="PF01636"/>
    </source>
</evidence>
<dbReference type="AlphaFoldDB" id="A0AA38XJ80"/>
<dbReference type="Proteomes" id="UP001172673">
    <property type="component" value="Unassembled WGS sequence"/>
</dbReference>
<dbReference type="SUPFAM" id="SSF53335">
    <property type="entry name" value="S-adenosyl-L-methionine-dependent methyltransferases"/>
    <property type="match status" value="1"/>
</dbReference>
<dbReference type="PANTHER" id="PTHR12176">
    <property type="entry name" value="SAM-DEPENDENT METHYLTRANSFERASE SUPERFAMILY PROTEIN"/>
    <property type="match status" value="1"/>
</dbReference>
<dbReference type="Pfam" id="PF01636">
    <property type="entry name" value="APH"/>
    <property type="match status" value="1"/>
</dbReference>
<sequence length="554" mass="62860">MASAQVLVPDERILSAIFSEKIDIKPEKCNIISNTFDTCTFSIHCDTQLPGYTQNLLVRLETSQRHLATVTMLQRLAYHQLPDLVPLPLDVGFAPSKDGREVAYSVTPYLDQTVTLEEVWDTLDQAEQRSFMESVVCSMEKLQSLDRESNKALKIVEETVLGLKDHRDDSSWSVSAFAKSLGLHCSLDIQQFLREILLANGTKAPNCAIIENLGGIVVQSTFDDIGSVHLTSMDLESLQQNVVFCHNDLEPQNLLVKRAESGGHELAAIIDWEMARFCPFAYVYACKDTFLGSSNLSFQWYSLFKRHAARLLPQGECHAKMITAIHIIDESKKRSMTRNVGVCFQAEWITREKVEMSEDVRRGWVREEGVGVIPPFTKEDKEQLELKVLKELGLVAILLSMSTDELKRLAHAEYWNERYAGVGPDQQVHEWFRSFNDLMPFFDRHLFQQGYNGLLLPQTIPEEISKVDYKNQICVDFSPVVVQAMSIRHEAVGGITWKQADVRCMDQIPSESVDVAFDKGTLDAMIHGSPWDPPDEVLDNTGRYLREVRSKRLL</sequence>
<dbReference type="Gene3D" id="3.40.50.150">
    <property type="entry name" value="Vaccinia Virus protein VP39"/>
    <property type="match status" value="1"/>
</dbReference>
<organism evidence="5 6">
    <name type="scientific">Cladophialophora chaetospira</name>
    <dbReference type="NCBI Taxonomy" id="386627"/>
    <lineage>
        <taxon>Eukaryota</taxon>
        <taxon>Fungi</taxon>
        <taxon>Dikarya</taxon>
        <taxon>Ascomycota</taxon>
        <taxon>Pezizomycotina</taxon>
        <taxon>Eurotiomycetes</taxon>
        <taxon>Chaetothyriomycetidae</taxon>
        <taxon>Chaetothyriales</taxon>
        <taxon>Herpotrichiellaceae</taxon>
        <taxon>Cladophialophora</taxon>
    </lineage>
</organism>
<evidence type="ECO:0000256" key="1">
    <source>
        <dbReference type="ARBA" id="ARBA00008361"/>
    </source>
</evidence>
<dbReference type="InterPro" id="IPR051419">
    <property type="entry name" value="Lys/N-term_MeTrsfase_sf"/>
</dbReference>
<feature type="domain" description="Aminoglycoside phosphotransferase" evidence="4">
    <location>
        <begin position="70"/>
        <end position="282"/>
    </location>
</feature>
<dbReference type="InterPro" id="IPR011009">
    <property type="entry name" value="Kinase-like_dom_sf"/>
</dbReference>
<comment type="similarity">
    <text evidence="1">Belongs to the methyltransferase superfamily.</text>
</comment>
<keyword evidence="2" id="KW-0489">Methyltransferase</keyword>
<proteinExistence type="inferred from homology"/>
<keyword evidence="6" id="KW-1185">Reference proteome</keyword>